<dbReference type="PANTHER" id="PTHR33067:SF32">
    <property type="entry name" value="ASPARTIC PEPTIDASE DDI1-TYPE DOMAIN-CONTAINING PROTEIN"/>
    <property type="match status" value="1"/>
</dbReference>
<accession>A0ABR2EET1</accession>
<dbReference type="EMBL" id="JBBPBM010000015">
    <property type="protein sequence ID" value="KAK8559161.1"/>
    <property type="molecule type" value="Genomic_DNA"/>
</dbReference>
<keyword evidence="2" id="KW-1185">Reference proteome</keyword>
<dbReference type="Gene3D" id="2.40.70.10">
    <property type="entry name" value="Acid Proteases"/>
    <property type="match status" value="1"/>
</dbReference>
<dbReference type="InterPro" id="IPR021109">
    <property type="entry name" value="Peptidase_aspartic_dom_sf"/>
</dbReference>
<gene>
    <name evidence="1" type="ORF">V6N12_042443</name>
</gene>
<proteinExistence type="predicted"/>
<protein>
    <submittedName>
        <fullName evidence="1">Uncharacterized protein</fullName>
    </submittedName>
</protein>
<evidence type="ECO:0000313" key="2">
    <source>
        <dbReference type="Proteomes" id="UP001472677"/>
    </source>
</evidence>
<dbReference type="PANTHER" id="PTHR33067">
    <property type="entry name" value="RNA-DIRECTED DNA POLYMERASE-RELATED"/>
    <property type="match status" value="1"/>
</dbReference>
<sequence>MPKPVFQKFGIGEAKPTTVMLQLTNRSYVQPEGKIKDILVRVDKFIFHADFLIMDCEADEHAPIILGRPFLATSRTMIDFEKEELVLRVDGEQVKITVFSVPRQQDTTAEECKVLSTTTERSTSLKPYLGAHTERDKRVVTLRDA</sequence>
<dbReference type="CDD" id="cd00303">
    <property type="entry name" value="retropepsin_like"/>
    <property type="match status" value="1"/>
</dbReference>
<evidence type="ECO:0000313" key="1">
    <source>
        <dbReference type="EMBL" id="KAK8559161.1"/>
    </source>
</evidence>
<organism evidence="1 2">
    <name type="scientific">Hibiscus sabdariffa</name>
    <name type="common">roselle</name>
    <dbReference type="NCBI Taxonomy" id="183260"/>
    <lineage>
        <taxon>Eukaryota</taxon>
        <taxon>Viridiplantae</taxon>
        <taxon>Streptophyta</taxon>
        <taxon>Embryophyta</taxon>
        <taxon>Tracheophyta</taxon>
        <taxon>Spermatophyta</taxon>
        <taxon>Magnoliopsida</taxon>
        <taxon>eudicotyledons</taxon>
        <taxon>Gunneridae</taxon>
        <taxon>Pentapetalae</taxon>
        <taxon>rosids</taxon>
        <taxon>malvids</taxon>
        <taxon>Malvales</taxon>
        <taxon>Malvaceae</taxon>
        <taxon>Malvoideae</taxon>
        <taxon>Hibiscus</taxon>
    </lineage>
</organism>
<name>A0ABR2EET1_9ROSI</name>
<comment type="caution">
    <text evidence="1">The sequence shown here is derived from an EMBL/GenBank/DDBJ whole genome shotgun (WGS) entry which is preliminary data.</text>
</comment>
<dbReference type="Proteomes" id="UP001472677">
    <property type="component" value="Unassembled WGS sequence"/>
</dbReference>
<reference evidence="1 2" key="1">
    <citation type="journal article" date="2024" name="G3 (Bethesda)">
        <title>Genome assembly of Hibiscus sabdariffa L. provides insights into metabolisms of medicinal natural products.</title>
        <authorList>
            <person name="Kim T."/>
        </authorList>
    </citation>
    <scope>NUCLEOTIDE SEQUENCE [LARGE SCALE GENOMIC DNA]</scope>
    <source>
        <strain evidence="1">TK-2024</strain>
        <tissue evidence="1">Old leaves</tissue>
    </source>
</reference>